<dbReference type="InterPro" id="IPR056339">
    <property type="entry name" value="CARF_Card1"/>
</dbReference>
<comment type="caution">
    <text evidence="2">The sequence shown here is derived from an EMBL/GenBank/DDBJ whole genome shotgun (WGS) entry which is preliminary data.</text>
</comment>
<evidence type="ECO:0000259" key="1">
    <source>
        <dbReference type="Pfam" id="PF23400"/>
    </source>
</evidence>
<accession>X1AB55</accession>
<dbReference type="Pfam" id="PF23400">
    <property type="entry name" value="CARF_Card1"/>
    <property type="match status" value="1"/>
</dbReference>
<gene>
    <name evidence="2" type="ORF">S01H4_04864</name>
</gene>
<organism evidence="2">
    <name type="scientific">marine sediment metagenome</name>
    <dbReference type="NCBI Taxonomy" id="412755"/>
    <lineage>
        <taxon>unclassified sequences</taxon>
        <taxon>metagenomes</taxon>
        <taxon>ecological metagenomes</taxon>
    </lineage>
</organism>
<dbReference type="AlphaFoldDB" id="X1AB55"/>
<dbReference type="EMBL" id="BART01001347">
    <property type="protein sequence ID" value="GAG67212.1"/>
    <property type="molecule type" value="Genomic_DNA"/>
</dbReference>
<sequence>MKSINYEHAAQRKTFVGLVYSRGSKEINVENDLIELIRTLRALIKYVKDKKYEIICNLTSGTLEMRLALYIAAQIQKRQLKEVFYFNKQDLTKNSLFNLVEPRNKGQELINIMYKE</sequence>
<feature type="non-terminal residue" evidence="2">
    <location>
        <position position="116"/>
    </location>
</feature>
<evidence type="ECO:0000313" key="2">
    <source>
        <dbReference type="EMBL" id="GAG67212.1"/>
    </source>
</evidence>
<reference evidence="2" key="1">
    <citation type="journal article" date="2014" name="Front. Microbiol.">
        <title>High frequency of phylogenetically diverse reductive dehalogenase-homologous genes in deep subseafloor sedimentary metagenomes.</title>
        <authorList>
            <person name="Kawai M."/>
            <person name="Futagami T."/>
            <person name="Toyoda A."/>
            <person name="Takaki Y."/>
            <person name="Nishi S."/>
            <person name="Hori S."/>
            <person name="Arai W."/>
            <person name="Tsubouchi T."/>
            <person name="Morono Y."/>
            <person name="Uchiyama I."/>
            <person name="Ito T."/>
            <person name="Fujiyama A."/>
            <person name="Inagaki F."/>
            <person name="Takami H."/>
        </authorList>
    </citation>
    <scope>NUCLEOTIDE SEQUENCE</scope>
    <source>
        <strain evidence="2">Expedition CK06-06</strain>
    </source>
</reference>
<dbReference type="Gene3D" id="3.40.50.10770">
    <property type="entry name" value="Hypothetical protein VC1899 like domain (Restriction endonuclease-like)"/>
    <property type="match status" value="1"/>
</dbReference>
<name>X1AB55_9ZZZZ</name>
<feature type="domain" description="Card1 CARF" evidence="1">
    <location>
        <begin position="24"/>
        <end position="90"/>
    </location>
</feature>
<protein>
    <recommendedName>
        <fullName evidence="1">Card1 CARF domain-containing protein</fullName>
    </recommendedName>
</protein>
<proteinExistence type="predicted"/>